<dbReference type="PANTHER" id="PTHR21310">
    <property type="entry name" value="AMINOGLYCOSIDE PHOSPHOTRANSFERASE-RELATED-RELATED"/>
    <property type="match status" value="1"/>
</dbReference>
<reference evidence="2 3" key="1">
    <citation type="journal article" date="2019" name="Int. J. Syst. Evol. Microbiol.">
        <title>The Global Catalogue of Microorganisms (GCM) 10K type strain sequencing project: providing services to taxonomists for standard genome sequencing and annotation.</title>
        <authorList>
            <consortium name="The Broad Institute Genomics Platform"/>
            <consortium name="The Broad Institute Genome Sequencing Center for Infectious Disease"/>
            <person name="Wu L."/>
            <person name="Ma J."/>
        </authorList>
    </citation>
    <scope>NUCLEOTIDE SEQUENCE [LARGE SCALE GENOMIC DNA]</scope>
    <source>
        <strain evidence="2 3">JCM 11896</strain>
    </source>
</reference>
<evidence type="ECO:0000259" key="1">
    <source>
        <dbReference type="Pfam" id="PF01636"/>
    </source>
</evidence>
<evidence type="ECO:0000313" key="2">
    <source>
        <dbReference type="EMBL" id="GAA1399664.1"/>
    </source>
</evidence>
<proteinExistence type="predicted"/>
<evidence type="ECO:0000313" key="3">
    <source>
        <dbReference type="Proteomes" id="UP001501414"/>
    </source>
</evidence>
<dbReference type="InterPro" id="IPR051678">
    <property type="entry name" value="AGP_Transferase"/>
</dbReference>
<gene>
    <name evidence="2" type="ORF">GCM10009613_55600</name>
</gene>
<dbReference type="Gene3D" id="3.90.1200.10">
    <property type="match status" value="1"/>
</dbReference>
<dbReference type="RefSeq" id="WP_344027887.1">
    <property type="nucleotide sequence ID" value="NZ_BAAAJK010000048.1"/>
</dbReference>
<dbReference type="EMBL" id="BAAAJK010000048">
    <property type="protein sequence ID" value="GAA1399664.1"/>
    <property type="molecule type" value="Genomic_DNA"/>
</dbReference>
<accession>A0ABN1Y750</accession>
<dbReference type="SUPFAM" id="SSF56112">
    <property type="entry name" value="Protein kinase-like (PK-like)"/>
    <property type="match status" value="1"/>
</dbReference>
<keyword evidence="3" id="KW-1185">Reference proteome</keyword>
<dbReference type="InterPro" id="IPR002575">
    <property type="entry name" value="Aminoglycoside_PTrfase"/>
</dbReference>
<dbReference type="Pfam" id="PF01636">
    <property type="entry name" value="APH"/>
    <property type="match status" value="1"/>
</dbReference>
<dbReference type="CDD" id="cd05155">
    <property type="entry name" value="APH_ChoK_like_1"/>
    <property type="match status" value="1"/>
</dbReference>
<name>A0ABN1Y750_9PSEU</name>
<protein>
    <submittedName>
        <fullName evidence="2">Aminoglycoside phosphotransferase family protein</fullName>
    </submittedName>
</protein>
<sequence length="292" mass="31435">MQRADIDTSLAARLVAEQFPRWAQLPVTEVAESGWDNRTFRLGTELSVRLPSAEAYAAAVAKELTWLPRLAPGLPVPIPAPVAEGRPSGLYPWPWSVRRWLPGRTVSRAAVGTDPRFAGDLARFLVALQRIDAADGPAAGPQSFHRGSDLAVYDEQTRHSIDLLGDRIPADAVAVWEAARGSRWAGEPVWFHGDVAAGNLLTDAGRLSAVIDFGTCGVGDPACDLVPAWTLFEGAAREEFRTGVDAPGDTWARARGWALWKALITAAAGREVGESLRTVSAVIDEHRGHPRG</sequence>
<feature type="domain" description="Aminoglycoside phosphotransferase" evidence="1">
    <location>
        <begin position="30"/>
        <end position="257"/>
    </location>
</feature>
<dbReference type="Proteomes" id="UP001501414">
    <property type="component" value="Unassembled WGS sequence"/>
</dbReference>
<dbReference type="Gene3D" id="3.30.200.20">
    <property type="entry name" value="Phosphorylase Kinase, domain 1"/>
    <property type="match status" value="1"/>
</dbReference>
<dbReference type="PANTHER" id="PTHR21310:SF42">
    <property type="entry name" value="BIFUNCTIONAL AAC_APH"/>
    <property type="match status" value="1"/>
</dbReference>
<comment type="caution">
    <text evidence="2">The sequence shown here is derived from an EMBL/GenBank/DDBJ whole genome shotgun (WGS) entry which is preliminary data.</text>
</comment>
<organism evidence="2 3">
    <name type="scientific">Pseudonocardia kongjuensis</name>
    <dbReference type="NCBI Taxonomy" id="102227"/>
    <lineage>
        <taxon>Bacteria</taxon>
        <taxon>Bacillati</taxon>
        <taxon>Actinomycetota</taxon>
        <taxon>Actinomycetes</taxon>
        <taxon>Pseudonocardiales</taxon>
        <taxon>Pseudonocardiaceae</taxon>
        <taxon>Pseudonocardia</taxon>
    </lineage>
</organism>
<dbReference type="InterPro" id="IPR011009">
    <property type="entry name" value="Kinase-like_dom_sf"/>
</dbReference>